<dbReference type="PANTHER" id="PTHR43335:SF4">
    <property type="entry name" value="ABC TRANSPORTER, ATP-BINDING PROTEIN"/>
    <property type="match status" value="1"/>
</dbReference>
<dbReference type="InterPro" id="IPR003593">
    <property type="entry name" value="AAA+_ATPase"/>
</dbReference>
<dbReference type="Gene3D" id="3.40.50.300">
    <property type="entry name" value="P-loop containing nucleotide triphosphate hydrolases"/>
    <property type="match status" value="1"/>
</dbReference>
<sequence>MLTVRHLTKRYGETVAVDDLGFEVPPGRVTGFLGPNGAGKSTTMRVLLGLDRPTSGAALVGGRPYTEIPEPTREVGALLDASAVHPGRSARAHLLALARGSGVAPTRVAEVLQEVGLADVARKRIGGFSLGMRQRLGIAAALLGDPAVLVFDEPVNGLDMDGVLWIRRLVRDLADEGRTVFVSSHLMSEMQLVADHLVVVGGGRLLVDEPMADVIAAWSRSPVTVRTPDAALLAEHLSTVPAGAEGRVRVEDAGGGELVVHGLAPEEVGDTAHAAGARVHTLFRAETSLEQAYLELTETATEFSGGASTRPTGAAPTAAKERT</sequence>
<comment type="caution">
    <text evidence="7">The sequence shown here is derived from an EMBL/GenBank/DDBJ whole genome shotgun (WGS) entry which is preliminary data.</text>
</comment>
<evidence type="ECO:0000256" key="4">
    <source>
        <dbReference type="ARBA" id="ARBA00022840"/>
    </source>
</evidence>
<dbReference type="SUPFAM" id="SSF52540">
    <property type="entry name" value="P-loop containing nucleoside triphosphate hydrolases"/>
    <property type="match status" value="1"/>
</dbReference>
<dbReference type="InterPro" id="IPR017871">
    <property type="entry name" value="ABC_transporter-like_CS"/>
</dbReference>
<organism evidence="7 8">
    <name type="scientific">Streptomonospora alba</name>
    <dbReference type="NCBI Taxonomy" id="183763"/>
    <lineage>
        <taxon>Bacteria</taxon>
        <taxon>Bacillati</taxon>
        <taxon>Actinomycetota</taxon>
        <taxon>Actinomycetes</taxon>
        <taxon>Streptosporangiales</taxon>
        <taxon>Nocardiopsidaceae</taxon>
        <taxon>Streptomonospora</taxon>
    </lineage>
</organism>
<protein>
    <submittedName>
        <fullName evidence="7">Multidrug ABC transporter ATP-binding protein</fullName>
    </submittedName>
</protein>
<dbReference type="PROSITE" id="PS00211">
    <property type="entry name" value="ABC_TRANSPORTER_1"/>
    <property type="match status" value="1"/>
</dbReference>
<evidence type="ECO:0000256" key="5">
    <source>
        <dbReference type="SAM" id="MobiDB-lite"/>
    </source>
</evidence>
<dbReference type="PROSITE" id="PS50893">
    <property type="entry name" value="ABC_TRANSPORTER_2"/>
    <property type="match status" value="1"/>
</dbReference>
<keyword evidence="3" id="KW-0547">Nucleotide-binding</keyword>
<dbReference type="PANTHER" id="PTHR43335">
    <property type="entry name" value="ABC TRANSPORTER, ATP-BINDING PROTEIN"/>
    <property type="match status" value="1"/>
</dbReference>
<name>A0A0C2JCB9_9ACTN</name>
<evidence type="ECO:0000256" key="2">
    <source>
        <dbReference type="ARBA" id="ARBA00022448"/>
    </source>
</evidence>
<gene>
    <name evidence="7" type="ORF">LP52_23910</name>
</gene>
<feature type="region of interest" description="Disordered" evidence="5">
    <location>
        <begin position="303"/>
        <end position="323"/>
    </location>
</feature>
<comment type="similarity">
    <text evidence="1">Belongs to the ABC transporter superfamily.</text>
</comment>
<keyword evidence="4 7" id="KW-0067">ATP-binding</keyword>
<evidence type="ECO:0000259" key="6">
    <source>
        <dbReference type="PROSITE" id="PS50893"/>
    </source>
</evidence>
<dbReference type="Proteomes" id="UP000031675">
    <property type="component" value="Unassembled WGS sequence"/>
</dbReference>
<dbReference type="OrthoDB" id="5116176at2"/>
<reference evidence="8" key="1">
    <citation type="journal article" date="2015" name="Chem. Biol.">
        <title>Structure, bioactivity, and resistance mechanism of streptomonomicin, an unusual lasso Peptide from an understudied halophilic actinomycete.</title>
        <authorList>
            <person name="Metelev M."/>
            <person name="Tietz J.I."/>
            <person name="Melby J.O."/>
            <person name="Blair P.M."/>
            <person name="Zhu L."/>
            <person name="Livnat I."/>
            <person name="Severinov K."/>
            <person name="Mitchell D.A."/>
        </authorList>
    </citation>
    <scope>NUCLEOTIDE SEQUENCE [LARGE SCALE GENOMIC DNA]</scope>
    <source>
        <strain evidence="8">YIM 90003</strain>
    </source>
</reference>
<keyword evidence="2" id="KW-0813">Transport</keyword>
<dbReference type="RefSeq" id="WP_040276658.1">
    <property type="nucleotide sequence ID" value="NZ_JROO01000055.1"/>
</dbReference>
<dbReference type="STRING" id="183763.LP52_23910"/>
<dbReference type="InterPro" id="IPR003439">
    <property type="entry name" value="ABC_transporter-like_ATP-bd"/>
</dbReference>
<evidence type="ECO:0000256" key="3">
    <source>
        <dbReference type="ARBA" id="ARBA00022741"/>
    </source>
</evidence>
<dbReference type="GO" id="GO:0005524">
    <property type="term" value="F:ATP binding"/>
    <property type="evidence" value="ECO:0007669"/>
    <property type="project" value="UniProtKB-KW"/>
</dbReference>
<keyword evidence="8" id="KW-1185">Reference proteome</keyword>
<dbReference type="CDD" id="cd03268">
    <property type="entry name" value="ABC_BcrA_bacitracin_resist"/>
    <property type="match status" value="1"/>
</dbReference>
<feature type="domain" description="ABC transporter" evidence="6">
    <location>
        <begin position="2"/>
        <end position="227"/>
    </location>
</feature>
<dbReference type="SMART" id="SM00382">
    <property type="entry name" value="AAA"/>
    <property type="match status" value="1"/>
</dbReference>
<dbReference type="Pfam" id="PF00005">
    <property type="entry name" value="ABC_tran"/>
    <property type="match status" value="1"/>
</dbReference>
<dbReference type="EMBL" id="JROO01000055">
    <property type="protein sequence ID" value="KIH96615.1"/>
    <property type="molecule type" value="Genomic_DNA"/>
</dbReference>
<accession>A0A0C2JCB9</accession>
<dbReference type="InterPro" id="IPR027417">
    <property type="entry name" value="P-loop_NTPase"/>
</dbReference>
<dbReference type="AlphaFoldDB" id="A0A0C2JCB9"/>
<evidence type="ECO:0000256" key="1">
    <source>
        <dbReference type="ARBA" id="ARBA00005417"/>
    </source>
</evidence>
<evidence type="ECO:0000313" key="7">
    <source>
        <dbReference type="EMBL" id="KIH96615.1"/>
    </source>
</evidence>
<evidence type="ECO:0000313" key="8">
    <source>
        <dbReference type="Proteomes" id="UP000031675"/>
    </source>
</evidence>
<proteinExistence type="inferred from homology"/>
<dbReference type="GO" id="GO:0016887">
    <property type="term" value="F:ATP hydrolysis activity"/>
    <property type="evidence" value="ECO:0007669"/>
    <property type="project" value="InterPro"/>
</dbReference>